<proteinExistence type="predicted"/>
<dbReference type="Proteomes" id="UP000663802">
    <property type="component" value="Unassembled WGS sequence"/>
</dbReference>
<keyword evidence="1" id="KW-1133">Transmembrane helix</keyword>
<gene>
    <name evidence="2" type="ORF">CSC2_12150</name>
</gene>
<keyword evidence="3" id="KW-1185">Reference proteome</keyword>
<evidence type="ECO:0000256" key="1">
    <source>
        <dbReference type="SAM" id="Phobius"/>
    </source>
</evidence>
<protein>
    <submittedName>
        <fullName evidence="2">Uncharacterized protein</fullName>
    </submittedName>
</protein>
<comment type="caution">
    <text evidence="2">The sequence shown here is derived from an EMBL/GenBank/DDBJ whole genome shotgun (WGS) entry which is preliminary data.</text>
</comment>
<dbReference type="EMBL" id="BMBA01000001">
    <property type="protein sequence ID" value="GFZ30689.1"/>
    <property type="molecule type" value="Genomic_DNA"/>
</dbReference>
<sequence>MLIGFFYKFIINFLFKNFLREIIDIYTYLVISLKFAIFSLIYYNELSRLFTWRCSVV</sequence>
<evidence type="ECO:0000313" key="3">
    <source>
        <dbReference type="Proteomes" id="UP000663802"/>
    </source>
</evidence>
<name>A0ABQ1E7M5_9CLOT</name>
<accession>A0ABQ1E7M5</accession>
<keyword evidence="1" id="KW-0812">Transmembrane</keyword>
<evidence type="ECO:0000313" key="2">
    <source>
        <dbReference type="EMBL" id="GFZ30689.1"/>
    </source>
</evidence>
<keyword evidence="1" id="KW-0472">Membrane</keyword>
<organism evidence="2 3">
    <name type="scientific">Clostridium zeae</name>
    <dbReference type="NCBI Taxonomy" id="2759022"/>
    <lineage>
        <taxon>Bacteria</taxon>
        <taxon>Bacillati</taxon>
        <taxon>Bacillota</taxon>
        <taxon>Clostridia</taxon>
        <taxon>Eubacteriales</taxon>
        <taxon>Clostridiaceae</taxon>
        <taxon>Clostridium</taxon>
    </lineage>
</organism>
<reference evidence="2 3" key="1">
    <citation type="journal article" date="2021" name="Int. J. Syst. Evol. Microbiol.">
        <title>Clostridium zeae sp. nov., isolated from corn silage.</title>
        <authorList>
            <person name="Kobayashi H."/>
            <person name="Tanizawa Y."/>
            <person name="Yagura M."/>
            <person name="Sakamoto M."/>
            <person name="Ohkuma M."/>
            <person name="Tohno M."/>
        </authorList>
    </citation>
    <scope>NUCLEOTIDE SEQUENCE [LARGE SCALE GENOMIC DNA]</scope>
    <source>
        <strain evidence="2 3">CSC2</strain>
    </source>
</reference>
<feature type="transmembrane region" description="Helical" evidence="1">
    <location>
        <begin position="25"/>
        <end position="43"/>
    </location>
</feature>